<keyword evidence="3" id="KW-1185">Reference proteome</keyword>
<feature type="chain" id="PRO_5015755043" description="Carboxypeptidase-like regulatory domain-containing protein" evidence="1">
    <location>
        <begin position="19"/>
        <end position="247"/>
    </location>
</feature>
<organism evidence="2 3">
    <name type="scientific">Mesoflavibacter zeaxanthinifaciens subsp. sabulilitoris</name>
    <dbReference type="NCBI Taxonomy" id="1520893"/>
    <lineage>
        <taxon>Bacteria</taxon>
        <taxon>Pseudomonadati</taxon>
        <taxon>Bacteroidota</taxon>
        <taxon>Flavobacteriia</taxon>
        <taxon>Flavobacteriales</taxon>
        <taxon>Flavobacteriaceae</taxon>
        <taxon>Mesoflavibacter</taxon>
    </lineage>
</organism>
<evidence type="ECO:0000313" key="3">
    <source>
        <dbReference type="Proteomes" id="UP000238430"/>
    </source>
</evidence>
<feature type="signal peptide" evidence="1">
    <location>
        <begin position="1"/>
        <end position="18"/>
    </location>
</feature>
<dbReference type="Pfam" id="PF13715">
    <property type="entry name" value="CarbopepD_reg_2"/>
    <property type="match status" value="1"/>
</dbReference>
<evidence type="ECO:0000256" key="1">
    <source>
        <dbReference type="SAM" id="SignalP"/>
    </source>
</evidence>
<protein>
    <recommendedName>
        <fullName evidence="4">Carboxypeptidase-like regulatory domain-containing protein</fullName>
    </recommendedName>
</protein>
<dbReference type="InterPro" id="IPR008969">
    <property type="entry name" value="CarboxyPept-like_regulatory"/>
</dbReference>
<gene>
    <name evidence="2" type="ORF">C7H61_06260</name>
</gene>
<reference evidence="2 3" key="1">
    <citation type="submission" date="2018-03" db="EMBL/GenBank/DDBJ databases">
        <title>Mesoflavibacter sp. HG37 and Mesoflavibacter sp. HG96 sp.nov., two marine bacteria isolated from seawater of Western Pacific Ocean.</title>
        <authorList>
            <person name="Cheng H."/>
            <person name="Wu Y.-H."/>
            <person name="Guo L.-L."/>
            <person name="Xu X.-W."/>
        </authorList>
    </citation>
    <scope>NUCLEOTIDE SEQUENCE [LARGE SCALE GENOMIC DNA]</scope>
    <source>
        <strain evidence="2 3">KCTC 42117</strain>
    </source>
</reference>
<evidence type="ECO:0008006" key="4">
    <source>
        <dbReference type="Google" id="ProtNLM"/>
    </source>
</evidence>
<dbReference type="OrthoDB" id="1422163at2"/>
<keyword evidence="1" id="KW-0732">Signal</keyword>
<comment type="caution">
    <text evidence="2">The sequence shown here is derived from an EMBL/GenBank/DDBJ whole genome shotgun (WGS) entry which is preliminary data.</text>
</comment>
<evidence type="ECO:0000313" key="2">
    <source>
        <dbReference type="EMBL" id="PSG92177.1"/>
    </source>
</evidence>
<dbReference type="Proteomes" id="UP000238430">
    <property type="component" value="Unassembled WGS sequence"/>
</dbReference>
<name>A0A2T1NH23_9FLAO</name>
<dbReference type="SUPFAM" id="SSF49464">
    <property type="entry name" value="Carboxypeptidase regulatory domain-like"/>
    <property type="match status" value="1"/>
</dbReference>
<proteinExistence type="predicted"/>
<accession>A0A2T1NH23</accession>
<sequence>MRYFSFILTLFTCFFANAQQVNGIVYNSIAAIENIKIVNLNTKKFTVSNKKGQFTIPAKVNDTLHFSSIFYHEQTLIINASHTNDTLVIELKKINNELEEVVLKEKHMPKLATIEEVETNLHNQLLEDIKNNPHLYGNLNDGGIDFIQVFNMIGKLFKNKNKQQPIQYATYEELISTFENSKILDQFFFKNTLKIQNHQQDLFIQYIEASYIDSKLLQPEKEVYLIEYLVQSAKEFNAIVKAYKEKD</sequence>
<dbReference type="AlphaFoldDB" id="A0A2T1NH23"/>
<dbReference type="RefSeq" id="WP_106678159.1">
    <property type="nucleotide sequence ID" value="NZ_JACHWV010000001.1"/>
</dbReference>
<dbReference type="EMBL" id="PXOT01000020">
    <property type="protein sequence ID" value="PSG92177.1"/>
    <property type="molecule type" value="Genomic_DNA"/>
</dbReference>